<evidence type="ECO:0000256" key="14">
    <source>
        <dbReference type="SAM" id="Phobius"/>
    </source>
</evidence>
<dbReference type="Pfam" id="PF02010">
    <property type="entry name" value="REJ"/>
    <property type="match status" value="1"/>
</dbReference>
<dbReference type="InterPro" id="IPR046791">
    <property type="entry name" value="Polycystin_dom"/>
</dbReference>
<feature type="domain" description="PKD" evidence="15">
    <location>
        <begin position="1004"/>
        <end position="1066"/>
    </location>
</feature>
<keyword evidence="7 14" id="KW-1133">Transmembrane helix</keyword>
<feature type="region of interest" description="Disordered" evidence="13">
    <location>
        <begin position="3466"/>
        <end position="3493"/>
    </location>
</feature>
<feature type="domain" description="PKD" evidence="15">
    <location>
        <begin position="747"/>
        <end position="807"/>
    </location>
</feature>
<keyword evidence="5 14" id="KW-0812">Transmembrane</keyword>
<keyword evidence="8" id="KW-0969">Cilium</keyword>
<evidence type="ECO:0000313" key="18">
    <source>
        <dbReference type="EMBL" id="KAG7491706.1"/>
    </source>
</evidence>
<evidence type="ECO:0000313" key="19">
    <source>
        <dbReference type="Proteomes" id="UP001046870"/>
    </source>
</evidence>
<organism evidence="18 19">
    <name type="scientific">Megalops atlanticus</name>
    <name type="common">Tarpon</name>
    <name type="synonym">Clupea gigantea</name>
    <dbReference type="NCBI Taxonomy" id="7932"/>
    <lineage>
        <taxon>Eukaryota</taxon>
        <taxon>Metazoa</taxon>
        <taxon>Chordata</taxon>
        <taxon>Craniata</taxon>
        <taxon>Vertebrata</taxon>
        <taxon>Euteleostomi</taxon>
        <taxon>Actinopterygii</taxon>
        <taxon>Neopterygii</taxon>
        <taxon>Teleostei</taxon>
        <taxon>Elopiformes</taxon>
        <taxon>Megalopidae</taxon>
        <taxon>Megalops</taxon>
    </lineage>
</organism>
<dbReference type="PROSITE" id="PS50093">
    <property type="entry name" value="PKD"/>
    <property type="match status" value="6"/>
</dbReference>
<dbReference type="InterPro" id="IPR001024">
    <property type="entry name" value="PLAT/LH2_dom"/>
</dbReference>
<dbReference type="Pfam" id="PF20519">
    <property type="entry name" value="Polycystin_dom"/>
    <property type="match status" value="1"/>
</dbReference>
<comment type="caution">
    <text evidence="18">The sequence shown here is derived from an EMBL/GenBank/DDBJ whole genome shotgun (WGS) entry which is preliminary data.</text>
</comment>
<dbReference type="PRINTS" id="PR00500">
    <property type="entry name" value="POLYCYSTIN1"/>
</dbReference>
<dbReference type="PANTHER" id="PTHR46730:SF2">
    <property type="entry name" value="POLYCYSTIN-1 ISOFORM X1"/>
    <property type="match status" value="1"/>
</dbReference>
<evidence type="ECO:0000256" key="9">
    <source>
        <dbReference type="ARBA" id="ARBA00023136"/>
    </source>
</evidence>
<dbReference type="SMART" id="SM00303">
    <property type="entry name" value="GPS"/>
    <property type="match status" value="1"/>
</dbReference>
<feature type="transmembrane region" description="Helical" evidence="14">
    <location>
        <begin position="3205"/>
        <end position="3227"/>
    </location>
</feature>
<feature type="transmembrane region" description="Helical" evidence="14">
    <location>
        <begin position="2571"/>
        <end position="2593"/>
    </location>
</feature>
<evidence type="ECO:0000256" key="6">
    <source>
        <dbReference type="ARBA" id="ARBA00022737"/>
    </source>
</evidence>
<comment type="similarity">
    <text evidence="3">Belongs to the polycystin family.</text>
</comment>
<sequence length="3587" mass="392119">MPAGGQWADGVVCDLRVLYADALHPYAASPMLSTGQNEPSGYTYIGTMSTPLRSTQARNPVRAQSPVSGLHIVHPILDKEGQINVPVNVPTLIVIKILSGFNATSTWSDPIFQTRVPFLSSCPPELPVSHHGCERDTPDTWFSHAAVVLSTPGSHTLNISASNHISSQSVSVQLQAHQPVTGLKMQPHGDQRMLVDVSQVFWAMVDSGSSVKYTWVIDNLVQFAYEGQTYSVVFKKPAVYKLNVTASNPVSSQSLEVRLTAEKMVPLADPTFLSIGEVVAVNAQQLFTLRVKVDISIGITFWWDFGDNSPGVNHSFSPPFESRGSQIEQGVRQIYLQDSVSHTFIQPDDYMLRVQVFNRYDRIEKSVMVKVRSPLAGLHMSTTPPLLIVNQTFDLEALPWPSPYGILYTWNFGDNSKEVKGFDCKVRHILRAAGVYNVTVSASNTLSALTSWMLVEVIETISGVQLSNSGPNELGSTTVIKGSVCSGTSLLWTFDLDDGSTFKNLTDSYISHIYKSPGNYSVRVTVANPVSQAVQYIKVEIYRLTITGILPHGCLASGQEVRLRALVTGNVPTLIFHWDFGDGTPVTIIQGNSQVAHVYSSPGSYQINVTVFSSVGSHCYHTAICIESLITAVVLNSSSEAVALGKEVCFNVSVYPKLIHQPSYQFIWYNSSNNIYPVRGPSHYCFVFEKEGIHQVSVVVSNNISNKTEKALVTVQKPVTELTVKHDGHSGAVIINKTYSFWVETCSGTNVTVHWDFRDGSPRNEGKHVSHVFTSAGRYTVSVKAQNAVSQESVALDVDVLVPLSILALKIKQPVPEVGEETEVLAVLNVMNNVSFYWSVNPSIPPELGTSTFRYVFPKAGVYQIYVTAQNAVSKQEATIEVEVLERIQGLHITSESLVSMRYVPTRENIHLSASVIQGSHLTYQWQVLENGITKTVCDGEHFQLFTETPGDILVELIVSNTLGRMNSSISLRAVERISGIMISTTRDTVPVGKPVKISVSVKTGTDLQYLWYVGDTLSPLPSHMPLLLHVFTSLGSVVVRVSVRNVLGSSETTKQLTVQEEIYEVNFKINHKTNPFFVPCISPVLLLGSVEKGTGLKWEWKLFMTNGGSASLGNKQSVVYSFLEAGVYQVFLNASNDISWQTVSHRVTAQDAIQGLSLNVSGSTVCAGNPIVFTPMIFKGSDVQFSLEFNNGDFLVNLVQNNFTTSNLPVGNYTVRARAWNQVSTSTMGLTVQVVEKVKGLRLVNCCSLVLESMKETSFKGEVQSKSPVMYHWIFHLVGYQPLYKEGPQVFYTPPSNGSLTVSLEASNGFCSQSLSERANIEWPVQDIRVVCNSKGIYTDYSVTFSAITKNGSNLVFQWEFGDSAEGTVITQSHAVSHLYRTPGRYIVQVTVFNNISRVVAQLPIEAKILECTRPKVSLVQKQSVILRSRPNYFEANVDLQGCTVYKTSYMWEVLRAPGCSEDDRIPLVNLTDVTTPFLMLPKRILAVGSYCLRFTTRIQDTPLLQQQSIRITVVHSQLVPVIKGGSHRLWSSHRDLLLDGTESHDPDVGFQEGKPLQYHWDYIVENTKHPLPPVHSNSSILMVPRQTLRPGNVYLFTLTVQKAGRLPASTTQSVAVQQGQVLPVSVDCVSCSTLLSFHHSLPLALSGQCPSCSGDTKYKWSAEGSNDELLELNEFTTSTGASAPHLVVRPGVLLDGLTYTFTLDVSQPAMELWGSASITLLPNHPPHGGVCTLTPDTGIHLLKTVVTYVCSGWVDGDSEPTQLIYTLQAEVCQDDSQSGCLLTLYKGTQHTYGTLVPLCSHGSGGNVSVITVLVKVEDNLGATVTALNRTLTVLPPDEGEGLTDWLKNKSQSELWALVQRGNPQEVIPYSIALTSQLNQMQSVSEQDVQDRMLIRENVTRAVASFPVSSLRDTAQVSSALAQCTAVPGELACKGCQETVLKAVEKMIAVIGEQTEPGDVTSLDAGRNILHILGSSMAAAAESTTRPEPRSQPGRLGSLEAAVSAFGQAGELMRSLMQTRMRGEEALTLTAPRIRAVGRRSDPADLLCTERSGPCQFYIPRSLSAQLREEREEVVQILLGFDGNGGLVPAARPPISTALAAMEFATPQGQPIPIADLPPDRAIRVSLPSRLSSAWPAEGEGDGAATVNITIPAEGSLNFTVGAVDTDPQAGLFLAFNFSLLPGTGSEGSGKVRIMVARQPGPTLSQHSFMRELYLALTAESPAMEETIFLTPLRNSSGQELHVNVTSSLTGGRVQASVFVFSSLCQYFSLEQRRWSSEGLRPLSGSSSRTAHCLTQHLTVFGASLFVHPNAVVLLLPPEGPVRNVVVGIVCAVLLLMHLLIALISHKLDHLHSTRASTVPLCGQSGHYQYRILVKTGWTRGSGTTAHVGISLYGLNKSGSRHLQREGAFQRNALDDFQVEADANLGEIWKIRIWHDNTGLDPAWFLQHVVVWDKQTDIMYFFLVEDWLSVENDKNGGMVEKEVLASCPQDLQHFRRVLRTQLVCGMFERHLWVSVWECPSYSNFTRAQRVTCCALLLYLYLAVGAVWYGAVGNKETSGPVSARLLVNMETVAVGMTVSVLVFPLHLLFCFLFRKTGSKVTAEESAPSTPVSQTVEMDVYLSHPELAGSSFLSLPGGMDSILDAMSHSSDSLGSKNIESTFWNASKLGNESEADPWPSCDSIFDLPELQGEPPLSHARLLKRKKALLQLRLGSPACSPEQPPPLPLPDPAHSGSLQHNLLTLSEEDLIQSIATGTAGASSTSSGRVTSDSGRYSPCETALSDTQESSCSGWSELSQEKPSYGAGLCKSQSSLSVFTAASTFLPSPSPDSLGTSSTTRIGVARRASTWLLPSWVLGVTYLLAGLVLGACLALVGLYGGCFSSSVLLMWLISAASAFLTSALLLEPLKVCVQALFLAAVVRPVDPEVEERLGQEAAVGRGRAEHGGRVRPPCGYGLLHAKEEARKVRALRSLMKNCVVHMLFLLVVLLVNYQDSVQAVQGRLLHSVVKRSLLTAPAGVLNLSTLTQWSEALQWMDNTLVPYLHQNPLFLLVGLPRLRKEQSQGGCCANVKDSLGFSGTSFVPVIPVSLHTPSGEQRDSVRNSCSGHLLSWLWRRSQCEGHSGGGDAVELGNSTELTRQLLSGLQSTHWINAATRAVYVEFTQYHRETALFVAVTIRLEWPQADSTFTSISIQPFHMPPSSSGPDLQLAMMVLLLLFALSFLGSELWAGIRQQGHCQHQGRRCLQLLVSLLSLATAVLHMSFLHVSASSLSQHGSQPQTFTNFHRAALLHRVSSQLSALLLTVLVLKTVGVLRFVRRWVVFGRVLLRAWRELSGVVFLLLLLLLLFSHTGSLLFSGSVEGFRTVGQAGLTLVSALRGRGVIRRLCERHPALGPVYCLALVGTGLWVLGRLCGALLVRSYRLVQTEMYRPVMEPQDYEMVEFFIKRLKLWMGLSKTKGFRHKVKFEGMVSPPSRSSLGSQLSSLSAHSSPSPRLASAQSLGSEDSCLSDSFDAQYYLDRLLPAFNNLLSQFERVNQLTDDLHGIELQLQGRSPQALCSTLHVRPHSEEGERSLACDRVPVKRRAWHPDGPD</sequence>
<feature type="domain" description="REJ" evidence="17">
    <location>
        <begin position="1413"/>
        <end position="2093"/>
    </location>
</feature>
<dbReference type="Gene3D" id="2.60.40.10">
    <property type="entry name" value="Immunoglobulins"/>
    <property type="match status" value="6"/>
</dbReference>
<dbReference type="PANTHER" id="PTHR46730">
    <property type="entry name" value="POLYCYSTIN-1"/>
    <property type="match status" value="1"/>
</dbReference>
<evidence type="ECO:0000256" key="3">
    <source>
        <dbReference type="ARBA" id="ARBA00007200"/>
    </source>
</evidence>
<dbReference type="PROSITE" id="PS51111">
    <property type="entry name" value="REJ"/>
    <property type="match status" value="1"/>
</dbReference>
<evidence type="ECO:0000256" key="13">
    <source>
        <dbReference type="SAM" id="MobiDB-lite"/>
    </source>
</evidence>
<evidence type="ECO:0000259" key="16">
    <source>
        <dbReference type="PROSITE" id="PS50095"/>
    </source>
</evidence>
<evidence type="ECO:0000256" key="12">
    <source>
        <dbReference type="PROSITE-ProRule" id="PRU00152"/>
    </source>
</evidence>
<dbReference type="GO" id="GO:0005929">
    <property type="term" value="C:cilium"/>
    <property type="evidence" value="ECO:0007669"/>
    <property type="project" value="UniProtKB-SubCell"/>
</dbReference>
<evidence type="ECO:0000259" key="15">
    <source>
        <dbReference type="PROSITE" id="PS50093"/>
    </source>
</evidence>
<evidence type="ECO:0000256" key="5">
    <source>
        <dbReference type="ARBA" id="ARBA00022692"/>
    </source>
</evidence>
<feature type="transmembrane region" description="Helical" evidence="14">
    <location>
        <begin position="3239"/>
        <end position="3259"/>
    </location>
</feature>
<feature type="domain" description="PKD" evidence="15">
    <location>
        <begin position="572"/>
        <end position="617"/>
    </location>
</feature>
<dbReference type="InterPro" id="IPR000601">
    <property type="entry name" value="PKD_dom"/>
</dbReference>
<keyword evidence="9 14" id="KW-0472">Membrane</keyword>
<feature type="domain" description="PKD" evidence="15">
    <location>
        <begin position="1327"/>
        <end position="1403"/>
    </location>
</feature>
<keyword evidence="11" id="KW-0966">Cell projection</keyword>
<dbReference type="SMART" id="SM00089">
    <property type="entry name" value="PKD"/>
    <property type="match status" value="12"/>
</dbReference>
<dbReference type="GO" id="GO:0005261">
    <property type="term" value="F:monoatomic cation channel activity"/>
    <property type="evidence" value="ECO:0007669"/>
    <property type="project" value="TreeGrafter"/>
</dbReference>
<feature type="domain" description="PKD" evidence="15">
    <location>
        <begin position="486"/>
        <end position="541"/>
    </location>
</feature>
<dbReference type="InterPro" id="IPR013122">
    <property type="entry name" value="PKD1_2_channel"/>
</dbReference>
<keyword evidence="19" id="KW-1185">Reference proteome</keyword>
<dbReference type="Pfam" id="PF01477">
    <property type="entry name" value="PLAT"/>
    <property type="match status" value="1"/>
</dbReference>
<dbReference type="InterPro" id="IPR000434">
    <property type="entry name" value="PC1"/>
</dbReference>
<dbReference type="InterPro" id="IPR014010">
    <property type="entry name" value="REJ_dom"/>
</dbReference>
<comment type="caution">
    <text evidence="12">Lacks conserved residue(s) required for the propagation of feature annotation.</text>
</comment>
<dbReference type="FunFam" id="2.60.60.20:FF:000012">
    <property type="entry name" value="polycystin-1 isoform X2"/>
    <property type="match status" value="1"/>
</dbReference>
<evidence type="ECO:0000256" key="7">
    <source>
        <dbReference type="ARBA" id="ARBA00022989"/>
    </source>
</evidence>
<feature type="transmembrane region" description="Helical" evidence="14">
    <location>
        <begin position="3293"/>
        <end position="3312"/>
    </location>
</feature>
<keyword evidence="6" id="KW-0677">Repeat</keyword>
<dbReference type="GO" id="GO:0005886">
    <property type="term" value="C:plasma membrane"/>
    <property type="evidence" value="ECO:0007669"/>
    <property type="project" value="UniProtKB-SubCell"/>
</dbReference>
<dbReference type="InterPro" id="IPR002859">
    <property type="entry name" value="PKD/REJ-like"/>
</dbReference>
<feature type="transmembrane region" description="Helical" evidence="14">
    <location>
        <begin position="2882"/>
        <end position="2902"/>
    </location>
</feature>
<evidence type="ECO:0000256" key="11">
    <source>
        <dbReference type="ARBA" id="ARBA00023273"/>
    </source>
</evidence>
<reference evidence="18" key="1">
    <citation type="submission" date="2021-01" db="EMBL/GenBank/DDBJ databases">
        <authorList>
            <person name="Zahm M."/>
            <person name="Roques C."/>
            <person name="Cabau C."/>
            <person name="Klopp C."/>
            <person name="Donnadieu C."/>
            <person name="Jouanno E."/>
            <person name="Lampietro C."/>
            <person name="Louis A."/>
            <person name="Herpin A."/>
            <person name="Echchiki A."/>
            <person name="Berthelot C."/>
            <person name="Parey E."/>
            <person name="Roest-Crollius H."/>
            <person name="Braasch I."/>
            <person name="Postlethwait J."/>
            <person name="Bobe J."/>
            <person name="Montfort J."/>
            <person name="Bouchez O."/>
            <person name="Begum T."/>
            <person name="Mejri S."/>
            <person name="Adams A."/>
            <person name="Chen W.-J."/>
            <person name="Guiguen Y."/>
        </authorList>
    </citation>
    <scope>NUCLEOTIDE SEQUENCE</scope>
    <source>
        <strain evidence="18">YG-15Mar2019-1</strain>
        <tissue evidence="18">Brain</tissue>
    </source>
</reference>
<dbReference type="CDD" id="cd00146">
    <property type="entry name" value="PKD"/>
    <property type="match status" value="5"/>
</dbReference>
<dbReference type="InterPro" id="IPR022409">
    <property type="entry name" value="PKD/Chitinase_dom"/>
</dbReference>
<feature type="domain" description="PKD" evidence="15">
    <location>
        <begin position="402"/>
        <end position="464"/>
    </location>
</feature>
<dbReference type="InterPro" id="IPR036392">
    <property type="entry name" value="PLAT/LH2_dom_sf"/>
</dbReference>
<evidence type="ECO:0000256" key="1">
    <source>
        <dbReference type="ARBA" id="ARBA00004138"/>
    </source>
</evidence>
<feature type="compositionally biased region" description="Low complexity" evidence="13">
    <location>
        <begin position="2753"/>
        <end position="2771"/>
    </location>
</feature>
<dbReference type="Pfam" id="PF08016">
    <property type="entry name" value="PKD_channel"/>
    <property type="match status" value="1"/>
</dbReference>
<feature type="transmembrane region" description="Helical" evidence="14">
    <location>
        <begin position="3389"/>
        <end position="3413"/>
    </location>
</feature>
<dbReference type="SMART" id="SM00308">
    <property type="entry name" value="LH2"/>
    <property type="match status" value="1"/>
</dbReference>
<proteinExistence type="inferred from homology"/>
<evidence type="ECO:0000256" key="8">
    <source>
        <dbReference type="ARBA" id="ARBA00023069"/>
    </source>
</evidence>
<dbReference type="Gene3D" id="2.60.60.20">
    <property type="entry name" value="PLAT/LH2 domain"/>
    <property type="match status" value="1"/>
</dbReference>
<dbReference type="Pfam" id="PF00801">
    <property type="entry name" value="PKD"/>
    <property type="match status" value="11"/>
</dbReference>
<dbReference type="InterPro" id="IPR042060">
    <property type="entry name" value="PLAT_polycystin1"/>
</dbReference>
<dbReference type="PROSITE" id="PS50095">
    <property type="entry name" value="PLAT"/>
    <property type="match status" value="1"/>
</dbReference>
<accession>A0A9D3QHG7</accession>
<feature type="region of interest" description="Disordered" evidence="13">
    <location>
        <begin position="2713"/>
        <end position="2732"/>
    </location>
</feature>
<feature type="region of interest" description="Disordered" evidence="13">
    <location>
        <begin position="2753"/>
        <end position="2778"/>
    </location>
</feature>
<name>A0A9D3QHG7_MEGAT</name>
<keyword evidence="10" id="KW-0325">Glycoprotein</keyword>
<feature type="compositionally biased region" description="Pro residues" evidence="13">
    <location>
        <begin position="2719"/>
        <end position="2728"/>
    </location>
</feature>
<dbReference type="SUPFAM" id="SSF49299">
    <property type="entry name" value="PKD domain"/>
    <property type="match status" value="11"/>
</dbReference>
<evidence type="ECO:0000256" key="2">
    <source>
        <dbReference type="ARBA" id="ARBA00004651"/>
    </source>
</evidence>
<feature type="transmembrane region" description="Helical" evidence="14">
    <location>
        <begin position="2970"/>
        <end position="2989"/>
    </location>
</feature>
<evidence type="ECO:0008006" key="20">
    <source>
        <dbReference type="Google" id="ProtNLM"/>
    </source>
</evidence>
<evidence type="ECO:0000256" key="4">
    <source>
        <dbReference type="ARBA" id="ARBA00022475"/>
    </source>
</evidence>
<dbReference type="SUPFAM" id="SSF49723">
    <property type="entry name" value="Lipase/lipooxygenase domain (PLAT/LH2 domain)"/>
    <property type="match status" value="1"/>
</dbReference>
<keyword evidence="4" id="KW-1003">Cell membrane</keyword>
<evidence type="ECO:0000256" key="10">
    <source>
        <dbReference type="ARBA" id="ARBA00023180"/>
    </source>
</evidence>
<feature type="transmembrane region" description="Helical" evidence="14">
    <location>
        <begin position="2326"/>
        <end position="2346"/>
    </location>
</feature>
<feature type="transmembrane region" description="Helical" evidence="14">
    <location>
        <begin position="2852"/>
        <end position="2876"/>
    </location>
</feature>
<gene>
    <name evidence="18" type="ORF">MATL_G00006860</name>
</gene>
<comment type="subcellular location">
    <subcellularLocation>
        <location evidence="2">Cell membrane</location>
        <topology evidence="2">Multi-pass membrane protein</topology>
    </subcellularLocation>
    <subcellularLocation>
        <location evidence="1">Cell projection</location>
        <location evidence="1">Cilium</location>
    </subcellularLocation>
</comment>
<dbReference type="InterPro" id="IPR000203">
    <property type="entry name" value="GPS"/>
</dbReference>
<evidence type="ECO:0000259" key="17">
    <source>
        <dbReference type="PROSITE" id="PS51111"/>
    </source>
</evidence>
<dbReference type="CDD" id="cd01752">
    <property type="entry name" value="PLAT_polycystin"/>
    <property type="match status" value="1"/>
</dbReference>
<feature type="transmembrane region" description="Helical" evidence="14">
    <location>
        <begin position="2531"/>
        <end position="2551"/>
    </location>
</feature>
<dbReference type="GO" id="GO:0006816">
    <property type="term" value="P:calcium ion transport"/>
    <property type="evidence" value="ECO:0007669"/>
    <property type="project" value="TreeGrafter"/>
</dbReference>
<feature type="transmembrane region" description="Helical" evidence="14">
    <location>
        <begin position="3332"/>
        <end position="3351"/>
    </location>
</feature>
<feature type="domain" description="PLAT" evidence="16">
    <location>
        <begin position="2369"/>
        <end position="2483"/>
    </location>
</feature>
<dbReference type="InterPro" id="IPR035986">
    <property type="entry name" value="PKD_dom_sf"/>
</dbReference>
<dbReference type="Proteomes" id="UP001046870">
    <property type="component" value="Chromosome 1"/>
</dbReference>
<dbReference type="OrthoDB" id="6022660at2759"/>
<dbReference type="EMBL" id="JAFDVH010000001">
    <property type="protein sequence ID" value="KAG7491706.1"/>
    <property type="molecule type" value="Genomic_DNA"/>
</dbReference>
<protein>
    <recommendedName>
        <fullName evidence="20">Polycystic kidney disease 1b</fullName>
    </recommendedName>
</protein>
<dbReference type="InterPro" id="IPR013783">
    <property type="entry name" value="Ig-like_fold"/>
</dbReference>